<proteinExistence type="predicted"/>
<evidence type="ECO:0000313" key="3">
    <source>
        <dbReference type="EMBL" id="CAL6041101.1"/>
    </source>
</evidence>
<dbReference type="EMBL" id="CATOUU010000990">
    <property type="protein sequence ID" value="CAI9965411.1"/>
    <property type="molecule type" value="Genomic_DNA"/>
</dbReference>
<gene>
    <name evidence="3" type="ORF">HINF_LOCUS38754</name>
    <name evidence="2" type="ORF">HINF_LOCUS53056</name>
</gene>
<keyword evidence="1" id="KW-0472">Membrane</keyword>
<evidence type="ECO:0000313" key="2">
    <source>
        <dbReference type="EMBL" id="CAI9965411.1"/>
    </source>
</evidence>
<feature type="transmembrane region" description="Helical" evidence="1">
    <location>
        <begin position="316"/>
        <end position="338"/>
    </location>
</feature>
<accession>A0AA86UUT0</accession>
<keyword evidence="1" id="KW-1133">Transmembrane helix</keyword>
<reference evidence="3 4" key="2">
    <citation type="submission" date="2024-07" db="EMBL/GenBank/DDBJ databases">
        <authorList>
            <person name="Akdeniz Z."/>
        </authorList>
    </citation>
    <scope>NUCLEOTIDE SEQUENCE [LARGE SCALE GENOMIC DNA]</scope>
</reference>
<dbReference type="EMBL" id="CAXDID020000148">
    <property type="protein sequence ID" value="CAL6041101.1"/>
    <property type="molecule type" value="Genomic_DNA"/>
</dbReference>
<dbReference type="InterPro" id="IPR002110">
    <property type="entry name" value="Ankyrin_rpt"/>
</dbReference>
<dbReference type="Proteomes" id="UP001642409">
    <property type="component" value="Unassembled WGS sequence"/>
</dbReference>
<reference evidence="2" key="1">
    <citation type="submission" date="2023-06" db="EMBL/GenBank/DDBJ databases">
        <authorList>
            <person name="Kurt Z."/>
        </authorList>
    </citation>
    <scope>NUCLEOTIDE SEQUENCE</scope>
</reference>
<dbReference type="Pfam" id="PF00023">
    <property type="entry name" value="Ank"/>
    <property type="match status" value="1"/>
</dbReference>
<evidence type="ECO:0000313" key="4">
    <source>
        <dbReference type="Proteomes" id="UP001642409"/>
    </source>
</evidence>
<dbReference type="InterPro" id="IPR036770">
    <property type="entry name" value="Ankyrin_rpt-contain_sf"/>
</dbReference>
<keyword evidence="4" id="KW-1185">Reference proteome</keyword>
<organism evidence="2">
    <name type="scientific">Hexamita inflata</name>
    <dbReference type="NCBI Taxonomy" id="28002"/>
    <lineage>
        <taxon>Eukaryota</taxon>
        <taxon>Metamonada</taxon>
        <taxon>Diplomonadida</taxon>
        <taxon>Hexamitidae</taxon>
        <taxon>Hexamitinae</taxon>
        <taxon>Hexamita</taxon>
    </lineage>
</organism>
<keyword evidence="1" id="KW-0812">Transmembrane</keyword>
<protein>
    <submittedName>
        <fullName evidence="2">Ankyrin repeat protein 1</fullName>
    </submittedName>
    <submittedName>
        <fullName evidence="3">Ankyrin_repeat protein 1</fullName>
    </submittedName>
</protein>
<comment type="caution">
    <text evidence="2">The sequence shown here is derived from an EMBL/GenBank/DDBJ whole genome shotgun (WGS) entry which is preliminary data.</text>
</comment>
<name>A0AA86UUT0_9EUKA</name>
<evidence type="ECO:0000256" key="1">
    <source>
        <dbReference type="SAM" id="Phobius"/>
    </source>
</evidence>
<sequence length="414" mass="47646">MSDVWFTACIKNDVPRLIELSKSFKNARDKRPSDPAKQIFQGFTALHYACYFNCAPSVQYLLNLEADDLTNSAHQIQAPGFSKFSKCKLHSNSSCLQIALLRASAQSINCILQYIDSHDTKIVGNIDDSGFNNLVTASMCHGTIVKSVFFNKKLLQTELPKIRTGNFTPVMNAAYYGRPLVAAIFVKLSQQKEFQEFIFKQLLTRDEQKLTCIEICQSEIDYVKYGTSLAYKKQVIQQYRKLMRRAFTWAESKGYKVDDFLKKNQQKKLQKVEKIQMIINNNLLLLEQQSQDLASHVLVQLALQQNQPLSDQQVQLYIFQLFFVYFINLLLLNISLVLDIPMYVRRTSSGIHLRRTICVSKEAMERLPLSNPEGSLMACPQPYRSLMMPAQHFEPGDFTFRNRFGRAEKIKIQI</sequence>
<dbReference type="SUPFAM" id="SSF48403">
    <property type="entry name" value="Ankyrin repeat"/>
    <property type="match status" value="1"/>
</dbReference>
<dbReference type="Gene3D" id="1.25.40.20">
    <property type="entry name" value="Ankyrin repeat-containing domain"/>
    <property type="match status" value="1"/>
</dbReference>
<dbReference type="AlphaFoldDB" id="A0AA86UUT0"/>
<dbReference type="SMART" id="SM00248">
    <property type="entry name" value="ANK"/>
    <property type="match status" value="3"/>
</dbReference>